<dbReference type="Gene3D" id="1.10.8.500">
    <property type="entry name" value="HAMP domain in histidine kinase"/>
    <property type="match status" value="1"/>
</dbReference>
<dbReference type="GO" id="GO:0006935">
    <property type="term" value="P:chemotaxis"/>
    <property type="evidence" value="ECO:0007669"/>
    <property type="project" value="UniProtKB-KW"/>
</dbReference>
<geneLocation type="plasmid" evidence="14 15">
    <name>EAL2_808p</name>
</geneLocation>
<dbReference type="CDD" id="cd12912">
    <property type="entry name" value="PDC2_MCP_like"/>
    <property type="match status" value="1"/>
</dbReference>
<evidence type="ECO:0000256" key="3">
    <source>
        <dbReference type="ARBA" id="ARBA00022500"/>
    </source>
</evidence>
<dbReference type="SMART" id="SM00283">
    <property type="entry name" value="MA"/>
    <property type="match status" value="1"/>
</dbReference>
<feature type="domain" description="HAMP" evidence="13">
    <location>
        <begin position="314"/>
        <end position="369"/>
    </location>
</feature>
<dbReference type="SUPFAM" id="SSF103190">
    <property type="entry name" value="Sensory domain-like"/>
    <property type="match status" value="1"/>
</dbReference>
<evidence type="ECO:0000256" key="4">
    <source>
        <dbReference type="ARBA" id="ARBA00022692"/>
    </source>
</evidence>
<keyword evidence="3" id="KW-0145">Chemotaxis</keyword>
<evidence type="ECO:0000256" key="8">
    <source>
        <dbReference type="ARBA" id="ARBA00029447"/>
    </source>
</evidence>
<reference evidence="14 15" key="1">
    <citation type="journal article" date="2014" name="Genome Announc.">
        <title>Complete Genome Sequence of Amino Acid-Utilizing Eubacterium acidaminophilum al-2 (DSM 3953).</title>
        <authorList>
            <person name="Poehlein A."/>
            <person name="Andreesen J.R."/>
            <person name="Daniel R."/>
        </authorList>
    </citation>
    <scope>NUCLEOTIDE SEQUENCE [LARGE SCALE GENOMIC DNA]</scope>
    <source>
        <strain evidence="14 15">DSM 3953</strain>
        <plasmid evidence="15">Plasmid EAL2_808p</plasmid>
    </source>
</reference>
<dbReference type="Proteomes" id="UP000019591">
    <property type="component" value="Plasmid EAL2_808p"/>
</dbReference>
<dbReference type="PANTHER" id="PTHR32089">
    <property type="entry name" value="METHYL-ACCEPTING CHEMOTAXIS PROTEIN MCPB"/>
    <property type="match status" value="1"/>
</dbReference>
<name>W8T8D6_PEPAC</name>
<dbReference type="HOGENOM" id="CLU_000445_107_19_9"/>
<dbReference type="EMBL" id="CP007453">
    <property type="protein sequence ID" value="AHM57974.1"/>
    <property type="molecule type" value="Genomic_DNA"/>
</dbReference>
<keyword evidence="5 11" id="KW-1133">Transmembrane helix</keyword>
<evidence type="ECO:0000259" key="12">
    <source>
        <dbReference type="PROSITE" id="PS50111"/>
    </source>
</evidence>
<proteinExistence type="inferred from homology"/>
<dbReference type="Gene3D" id="1.10.287.950">
    <property type="entry name" value="Methyl-accepting chemotaxis protein"/>
    <property type="match status" value="1"/>
</dbReference>
<feature type="transmembrane region" description="Helical" evidence="11">
    <location>
        <begin position="21"/>
        <end position="45"/>
    </location>
</feature>
<evidence type="ECO:0000256" key="5">
    <source>
        <dbReference type="ARBA" id="ARBA00022989"/>
    </source>
</evidence>
<evidence type="ECO:0000256" key="2">
    <source>
        <dbReference type="ARBA" id="ARBA00022475"/>
    </source>
</evidence>
<dbReference type="Pfam" id="PF02743">
    <property type="entry name" value="dCache_1"/>
    <property type="match status" value="1"/>
</dbReference>
<accession>W8T8D6</accession>
<keyword evidence="15" id="KW-1185">Reference proteome</keyword>
<comment type="similarity">
    <text evidence="8">Belongs to the methyl-accepting chemotaxis (MCP) protein family.</text>
</comment>
<dbReference type="AlphaFoldDB" id="W8T8D6"/>
<dbReference type="PATRIC" id="fig|1286171.3.peg.2651"/>
<dbReference type="CDD" id="cd12913">
    <property type="entry name" value="PDC1_MCP_like"/>
    <property type="match status" value="1"/>
</dbReference>
<keyword evidence="14" id="KW-0614">Plasmid</keyword>
<keyword evidence="10" id="KW-0175">Coiled coil</keyword>
<dbReference type="Pfam" id="PF00672">
    <property type="entry name" value="HAMP"/>
    <property type="match status" value="1"/>
</dbReference>
<sequence>MEKSSDKIKVPRNKGGIKGSIKNKLIAIILIAIVVQLSVFGFFSYRAAFNLLNDKLAVTTQQTITETEKYVDQFLTVFEVELSSIVENSAIQNFDTAAGNEAILSVQESNSNLLATYFGESNKQMHIYPEQDLGDYDPTSRPWYKEAIANPDKMLWTAPYDDAFTGKKIVTLAKAVKNASGEIVGVAGMDIDLSVISDAIIGTKIGREGYVTLSDATGMTIAHKDAKLIGTQALAEAGVWDDITSTNTGFIKYEFAGQDKFMTFATNEKTGWKIVAAMEEAELIADTGILKKSAMTSVAVGSILAVIIALYIARMIAVPLNRGVSYIKTIANGDFTDEVEDAYLNRGDEFGELAKAVGMLQMNLRELLRNVKHSAMTVSESATTLSDISNQSAEAADSVAKTIEEISRGAESQAADTLRGSRKVDELSAIIDRVSNESNSIKSASEGANELTKKGFEIVGKLDQKSVESKVSTEGVNEIVADVAKNANGIGMIVETITAISSQTNLLALNANIEAARAGEHGKGFAVVAEEVRKLAEESSKSAEKIKEIIEVIQSKTALAVDAMEKAYTVVEEQSEAVKQTNSIFTEISQAIDVLSMNANEIKQNGGDMIGAKDEIVFVVNNIASAAEESSAATEEVSAATEEQLASMQELSSHSSNLESLSQELLNAVEKFKI</sequence>
<dbReference type="RefSeq" id="WP_025436826.1">
    <property type="nucleotide sequence ID" value="NZ_CP007453.1"/>
</dbReference>
<keyword evidence="6 11" id="KW-0472">Membrane</keyword>
<dbReference type="Pfam" id="PF00015">
    <property type="entry name" value="MCPsignal"/>
    <property type="match status" value="1"/>
</dbReference>
<dbReference type="InterPro" id="IPR003660">
    <property type="entry name" value="HAMP_dom"/>
</dbReference>
<dbReference type="PANTHER" id="PTHR32089:SF114">
    <property type="entry name" value="METHYL-ACCEPTING CHEMOTAXIS PROTEIN MCPB"/>
    <property type="match status" value="1"/>
</dbReference>
<keyword evidence="7 9" id="KW-0807">Transducer</keyword>
<feature type="domain" description="Methyl-accepting transducer" evidence="12">
    <location>
        <begin position="388"/>
        <end position="638"/>
    </location>
</feature>
<evidence type="ECO:0000256" key="7">
    <source>
        <dbReference type="ARBA" id="ARBA00023224"/>
    </source>
</evidence>
<feature type="coiled-coil region" evidence="10">
    <location>
        <begin position="623"/>
        <end position="671"/>
    </location>
</feature>
<dbReference type="CDD" id="cd11386">
    <property type="entry name" value="MCP_signal"/>
    <property type="match status" value="1"/>
</dbReference>
<dbReference type="PROSITE" id="PS50111">
    <property type="entry name" value="CHEMOTAXIS_TRANSDUC_2"/>
    <property type="match status" value="1"/>
</dbReference>
<dbReference type="InterPro" id="IPR004089">
    <property type="entry name" value="MCPsignal_dom"/>
</dbReference>
<dbReference type="InterPro" id="IPR033479">
    <property type="entry name" value="dCache_1"/>
</dbReference>
<dbReference type="KEGG" id="eac:EAL2_808p04710"/>
<keyword evidence="4 11" id="KW-0812">Transmembrane</keyword>
<dbReference type="Gene3D" id="3.30.450.20">
    <property type="entry name" value="PAS domain"/>
    <property type="match status" value="2"/>
</dbReference>
<evidence type="ECO:0000259" key="13">
    <source>
        <dbReference type="PROSITE" id="PS50885"/>
    </source>
</evidence>
<comment type="subcellular location">
    <subcellularLocation>
        <location evidence="1">Cell membrane</location>
        <topology evidence="1">Multi-pass membrane protein</topology>
    </subcellularLocation>
</comment>
<dbReference type="GO" id="GO:0005886">
    <property type="term" value="C:plasma membrane"/>
    <property type="evidence" value="ECO:0007669"/>
    <property type="project" value="UniProtKB-SubCell"/>
</dbReference>
<dbReference type="SMART" id="SM00304">
    <property type="entry name" value="HAMP"/>
    <property type="match status" value="1"/>
</dbReference>
<evidence type="ECO:0000256" key="1">
    <source>
        <dbReference type="ARBA" id="ARBA00004651"/>
    </source>
</evidence>
<evidence type="ECO:0000256" key="11">
    <source>
        <dbReference type="SAM" id="Phobius"/>
    </source>
</evidence>
<evidence type="ECO:0000256" key="9">
    <source>
        <dbReference type="PROSITE-ProRule" id="PRU00284"/>
    </source>
</evidence>
<gene>
    <name evidence="14" type="primary">mcpC3</name>
    <name evidence="14" type="ORF">EAL2_808p04710</name>
</gene>
<dbReference type="eggNOG" id="COG0840">
    <property type="taxonomic scope" value="Bacteria"/>
</dbReference>
<dbReference type="CDD" id="cd06225">
    <property type="entry name" value="HAMP"/>
    <property type="match status" value="1"/>
</dbReference>
<protein>
    <submittedName>
        <fullName evidence="14">Methyl-accepting chemotaxis protein McpC</fullName>
    </submittedName>
</protein>
<evidence type="ECO:0000313" key="14">
    <source>
        <dbReference type="EMBL" id="AHM57974.1"/>
    </source>
</evidence>
<keyword evidence="2" id="KW-1003">Cell membrane</keyword>
<feature type="transmembrane region" description="Helical" evidence="11">
    <location>
        <begin position="294"/>
        <end position="313"/>
    </location>
</feature>
<dbReference type="GO" id="GO:0007165">
    <property type="term" value="P:signal transduction"/>
    <property type="evidence" value="ECO:0007669"/>
    <property type="project" value="UniProtKB-KW"/>
</dbReference>
<dbReference type="InterPro" id="IPR029151">
    <property type="entry name" value="Sensor-like_sf"/>
</dbReference>
<dbReference type="OrthoDB" id="1748423at2"/>
<dbReference type="PROSITE" id="PS50885">
    <property type="entry name" value="HAMP"/>
    <property type="match status" value="1"/>
</dbReference>
<evidence type="ECO:0000313" key="15">
    <source>
        <dbReference type="Proteomes" id="UP000019591"/>
    </source>
</evidence>
<organism evidence="14 15">
    <name type="scientific">Peptoclostridium acidaminophilum DSM 3953</name>
    <dbReference type="NCBI Taxonomy" id="1286171"/>
    <lineage>
        <taxon>Bacteria</taxon>
        <taxon>Bacillati</taxon>
        <taxon>Bacillota</taxon>
        <taxon>Clostridia</taxon>
        <taxon>Peptostreptococcales</taxon>
        <taxon>Peptoclostridiaceae</taxon>
        <taxon>Peptoclostridium</taxon>
    </lineage>
</organism>
<evidence type="ECO:0000256" key="6">
    <source>
        <dbReference type="ARBA" id="ARBA00023136"/>
    </source>
</evidence>
<evidence type="ECO:0000256" key="10">
    <source>
        <dbReference type="SAM" id="Coils"/>
    </source>
</evidence>
<dbReference type="SUPFAM" id="SSF58104">
    <property type="entry name" value="Methyl-accepting chemotaxis protein (MCP) signaling domain"/>
    <property type="match status" value="1"/>
</dbReference>